<dbReference type="GO" id="GO:0006352">
    <property type="term" value="P:DNA-templated transcription initiation"/>
    <property type="evidence" value="ECO:0007669"/>
    <property type="project" value="InterPro"/>
</dbReference>
<evidence type="ECO:0000313" key="1">
    <source>
        <dbReference type="EMBL" id="KKK97204.1"/>
    </source>
</evidence>
<comment type="caution">
    <text evidence="1">The sequence shown here is derived from an EMBL/GenBank/DDBJ whole genome shotgun (WGS) entry which is preliminary data.</text>
</comment>
<dbReference type="InterPro" id="IPR013325">
    <property type="entry name" value="RNA_pol_sigma_r2"/>
</dbReference>
<dbReference type="AlphaFoldDB" id="A0A0F9C402"/>
<reference evidence="1" key="1">
    <citation type="journal article" date="2015" name="Nature">
        <title>Complex archaea that bridge the gap between prokaryotes and eukaryotes.</title>
        <authorList>
            <person name="Spang A."/>
            <person name="Saw J.H."/>
            <person name="Jorgensen S.L."/>
            <person name="Zaremba-Niedzwiedzka K."/>
            <person name="Martijn J."/>
            <person name="Lind A.E."/>
            <person name="van Eijk R."/>
            <person name="Schleper C."/>
            <person name="Guy L."/>
            <person name="Ettema T.J."/>
        </authorList>
    </citation>
    <scope>NUCLEOTIDE SEQUENCE</scope>
</reference>
<dbReference type="Gene3D" id="1.10.1740.10">
    <property type="match status" value="1"/>
</dbReference>
<accession>A0A0F9C402</accession>
<protein>
    <recommendedName>
        <fullName evidence="2">RNA polymerase sigma-70 region 2 domain-containing protein</fullName>
    </recommendedName>
</protein>
<dbReference type="GO" id="GO:0003700">
    <property type="term" value="F:DNA-binding transcription factor activity"/>
    <property type="evidence" value="ECO:0007669"/>
    <property type="project" value="InterPro"/>
</dbReference>
<gene>
    <name evidence="1" type="ORF">LCGC14_2655070</name>
</gene>
<name>A0A0F9C402_9ZZZZ</name>
<proteinExistence type="predicted"/>
<evidence type="ECO:0008006" key="2">
    <source>
        <dbReference type="Google" id="ProtNLM"/>
    </source>
</evidence>
<sequence length="138" mass="16258">MAGNLGEDALQEAYCRACQYWSSYDFTRDFDAWIFGLLRNATRQIVIEEKRHGMGYIEENSLEGLLLPSKVGNPEKTRQLKELLFVIDKEPEDRSYILRLSLIDQYTPAEVAQIVPENENNIRNIVYRFRKEHRKGFR</sequence>
<dbReference type="SUPFAM" id="SSF88946">
    <property type="entry name" value="Sigma2 domain of RNA polymerase sigma factors"/>
    <property type="match status" value="1"/>
</dbReference>
<organism evidence="1">
    <name type="scientific">marine sediment metagenome</name>
    <dbReference type="NCBI Taxonomy" id="412755"/>
    <lineage>
        <taxon>unclassified sequences</taxon>
        <taxon>metagenomes</taxon>
        <taxon>ecological metagenomes</taxon>
    </lineage>
</organism>
<dbReference type="EMBL" id="LAZR01046154">
    <property type="protein sequence ID" value="KKK97204.1"/>
    <property type="molecule type" value="Genomic_DNA"/>
</dbReference>